<dbReference type="AlphaFoldDB" id="A0A7I7Z1Z7"/>
<evidence type="ECO:0000313" key="3">
    <source>
        <dbReference type="Proteomes" id="UP000467105"/>
    </source>
</evidence>
<accession>A0A7I7Z1Z7</accession>
<proteinExistence type="predicted"/>
<dbReference type="Proteomes" id="UP000467105">
    <property type="component" value="Chromosome"/>
</dbReference>
<gene>
    <name evidence="2" type="ORF">MPRM_54960</name>
</gene>
<name>A0A7I7Z1Z7_9MYCO</name>
<feature type="region of interest" description="Disordered" evidence="1">
    <location>
        <begin position="1"/>
        <end position="45"/>
    </location>
</feature>
<feature type="compositionally biased region" description="Basic residues" evidence="1">
    <location>
        <begin position="1"/>
        <end position="10"/>
    </location>
</feature>
<reference evidence="2 3" key="1">
    <citation type="journal article" date="2019" name="Emerg. Microbes Infect.">
        <title>Comprehensive subspecies identification of 175 nontuberculous mycobacteria species based on 7547 genomic profiles.</title>
        <authorList>
            <person name="Matsumoto Y."/>
            <person name="Kinjo T."/>
            <person name="Motooka D."/>
            <person name="Nabeya D."/>
            <person name="Jung N."/>
            <person name="Uechi K."/>
            <person name="Horii T."/>
            <person name="Iida T."/>
            <person name="Fujita J."/>
            <person name="Nakamura S."/>
        </authorList>
    </citation>
    <scope>NUCLEOTIDE SEQUENCE [LARGE SCALE GENOMIC DNA]</scope>
    <source>
        <strain evidence="2 3">JCM 14742</strain>
    </source>
</reference>
<evidence type="ECO:0000256" key="1">
    <source>
        <dbReference type="SAM" id="MobiDB-lite"/>
    </source>
</evidence>
<protein>
    <submittedName>
        <fullName evidence="2">Uncharacterized protein</fullName>
    </submittedName>
</protein>
<dbReference type="Gene3D" id="1.10.287.850">
    <property type="entry name" value="HP0062-like domain"/>
    <property type="match status" value="1"/>
</dbReference>
<dbReference type="EMBL" id="AP022614">
    <property type="protein sequence ID" value="BBZ48215.1"/>
    <property type="molecule type" value="Genomic_DNA"/>
</dbReference>
<sequence length="97" mass="10333">MPFLTTRHKATATAAGRLRGPDSAANGRRGSTSDARTVPLSADERTKRLDKQFSAYADMFESMGAQAPAVLRQLVAEFTASVEPDVAPAGVDPDARR</sequence>
<evidence type="ECO:0000313" key="2">
    <source>
        <dbReference type="EMBL" id="BBZ48215.1"/>
    </source>
</evidence>
<dbReference type="RefSeq" id="WP_085269780.1">
    <property type="nucleotide sequence ID" value="NZ_AP022614.1"/>
</dbReference>
<organism evidence="2 3">
    <name type="scientific">Mycobacterium parmense</name>
    <dbReference type="NCBI Taxonomy" id="185642"/>
    <lineage>
        <taxon>Bacteria</taxon>
        <taxon>Bacillati</taxon>
        <taxon>Actinomycetota</taxon>
        <taxon>Actinomycetes</taxon>
        <taxon>Mycobacteriales</taxon>
        <taxon>Mycobacteriaceae</taxon>
        <taxon>Mycobacterium</taxon>
        <taxon>Mycobacterium simiae complex</taxon>
    </lineage>
</organism>
<keyword evidence="3" id="KW-1185">Reference proteome</keyword>